<sequence>MDRIKEISIIRDGLPSKVWYLAWNPQGTLLASCGDDKSIQIWKQVDVVNDVDDQQQQQWVMAAKLDVHEKTVRRIAWSPDGKLIAAASFDASTSIWELSDDMNDNENNNNDSLEFNHISTLEGHQYEVKSVAWDHTGTLLATCSRDKSIWIWQMDEEKEFECLSISHGHGQDIKCVLWHPTEEILASASYDDTIKMWQDTDGDWESINTLVGHESTVWDISFNRAGDRLVSCSDDKSVILWALVKGDHSDPSQSSSSSSSSYQWKQSQIFESSHSRTIYSVDWSKDQYERIVSTGSDDSIVLYEKEVESNNNNNNNNNNNPDTTTKYKKSYQKLNAHNSDVNCIRWCPTRAGIMASCGDDSTIRIWKII</sequence>
<dbReference type="InterPro" id="IPR020472">
    <property type="entry name" value="WD40_PAC1"/>
</dbReference>
<feature type="repeat" description="WD" evidence="4">
    <location>
        <begin position="65"/>
        <end position="106"/>
    </location>
</feature>
<evidence type="ECO:0000256" key="4">
    <source>
        <dbReference type="PROSITE-ProRule" id="PRU00221"/>
    </source>
</evidence>
<dbReference type="OMA" id="IREIRWS"/>
<dbReference type="HAMAP" id="MF_03037">
    <property type="entry name" value="ciao1"/>
    <property type="match status" value="1"/>
</dbReference>
<evidence type="ECO:0000313" key="6">
    <source>
        <dbReference type="Proteomes" id="UP000007797"/>
    </source>
</evidence>
<dbReference type="Proteomes" id="UP000007797">
    <property type="component" value="Unassembled WGS sequence"/>
</dbReference>
<dbReference type="PROSITE" id="PS50082">
    <property type="entry name" value="WD_REPEATS_2"/>
    <property type="match status" value="6"/>
</dbReference>
<dbReference type="PROSITE" id="PS51257">
    <property type="entry name" value="PROKAR_LIPOPROTEIN"/>
    <property type="match status" value="1"/>
</dbReference>
<evidence type="ECO:0000313" key="5">
    <source>
        <dbReference type="EMBL" id="EGG24481.1"/>
    </source>
</evidence>
<evidence type="ECO:0000256" key="1">
    <source>
        <dbReference type="ARBA" id="ARBA00022574"/>
    </source>
</evidence>
<protein>
    <recommendedName>
        <fullName evidence="3">Probable cytosolic iron-sulfur protein assembly protein CIAO1 homolog</fullName>
    </recommendedName>
</protein>
<name>F4PHZ4_CACFS</name>
<keyword evidence="2" id="KW-0677">Repeat</keyword>
<dbReference type="STRING" id="1054147.F4PHZ4"/>
<dbReference type="PROSITE" id="PS50294">
    <property type="entry name" value="WD_REPEATS_REGION"/>
    <property type="match status" value="6"/>
</dbReference>
<feature type="repeat" description="WD" evidence="4">
    <location>
        <begin position="121"/>
        <end position="162"/>
    </location>
</feature>
<feature type="repeat" description="WD" evidence="4">
    <location>
        <begin position="334"/>
        <end position="369"/>
    </location>
</feature>
<feature type="repeat" description="WD" evidence="4">
    <location>
        <begin position="210"/>
        <end position="241"/>
    </location>
</feature>
<dbReference type="EMBL" id="GL883006">
    <property type="protein sequence ID" value="EGG24481.1"/>
    <property type="molecule type" value="Genomic_DNA"/>
</dbReference>
<evidence type="ECO:0000256" key="2">
    <source>
        <dbReference type="ARBA" id="ARBA00022737"/>
    </source>
</evidence>
<dbReference type="SUPFAM" id="SSF50978">
    <property type="entry name" value="WD40 repeat-like"/>
    <property type="match status" value="1"/>
</dbReference>
<comment type="function">
    <text evidence="3">Essential component of the cytosolic iron-sulfur (Fe/S) protein assembly machinery. Required for the maturation of extramitochondrial Fe/S proteins.</text>
</comment>
<dbReference type="OrthoDB" id="284782at2759"/>
<accession>F4PHZ4</accession>
<dbReference type="Gene3D" id="2.130.10.10">
    <property type="entry name" value="YVTN repeat-like/Quinoprotein amine dehydrogenase"/>
    <property type="match status" value="1"/>
</dbReference>
<dbReference type="PROSITE" id="PS00678">
    <property type="entry name" value="WD_REPEATS_1"/>
    <property type="match status" value="1"/>
</dbReference>
<proteinExistence type="inferred from homology"/>
<dbReference type="SMART" id="SM00320">
    <property type="entry name" value="WD40"/>
    <property type="match status" value="7"/>
</dbReference>
<dbReference type="PRINTS" id="PR00320">
    <property type="entry name" value="GPROTEINBRPT"/>
</dbReference>
<dbReference type="InterPro" id="IPR019775">
    <property type="entry name" value="WD40_repeat_CS"/>
</dbReference>
<feature type="repeat" description="WD" evidence="4">
    <location>
        <begin position="166"/>
        <end position="198"/>
    </location>
</feature>
<dbReference type="GO" id="GO:0097361">
    <property type="term" value="C:cytosolic [4Fe-4S] assembly targeting complex"/>
    <property type="evidence" value="ECO:0007669"/>
    <property type="project" value="InterPro"/>
</dbReference>
<feature type="repeat" description="WD" evidence="4">
    <location>
        <begin position="11"/>
        <end position="43"/>
    </location>
</feature>
<comment type="similarity">
    <text evidence="3">Belongs to the WD repeat CIA1 family.</text>
</comment>
<dbReference type="AlphaFoldDB" id="F4PHZ4"/>
<dbReference type="RefSeq" id="XP_004362332.1">
    <property type="nucleotide sequence ID" value="XM_004362275.1"/>
</dbReference>
<organism evidence="5 6">
    <name type="scientific">Cavenderia fasciculata</name>
    <name type="common">Slime mold</name>
    <name type="synonym">Dictyostelium fasciculatum</name>
    <dbReference type="NCBI Taxonomy" id="261658"/>
    <lineage>
        <taxon>Eukaryota</taxon>
        <taxon>Amoebozoa</taxon>
        <taxon>Evosea</taxon>
        <taxon>Eumycetozoa</taxon>
        <taxon>Dictyostelia</taxon>
        <taxon>Acytosteliales</taxon>
        <taxon>Cavenderiaceae</taxon>
        <taxon>Cavenderia</taxon>
    </lineage>
</organism>
<dbReference type="GO" id="GO:0016226">
    <property type="term" value="P:iron-sulfur cluster assembly"/>
    <property type="evidence" value="ECO:0007669"/>
    <property type="project" value="UniProtKB-UniRule"/>
</dbReference>
<dbReference type="KEGG" id="dfa:DFA_02724"/>
<dbReference type="GeneID" id="14876814"/>
<keyword evidence="1 4" id="KW-0853">WD repeat</keyword>
<dbReference type="InterPro" id="IPR001680">
    <property type="entry name" value="WD40_rpt"/>
</dbReference>
<dbReference type="InterPro" id="IPR015943">
    <property type="entry name" value="WD40/YVTN_repeat-like_dom_sf"/>
</dbReference>
<dbReference type="CDD" id="cd00200">
    <property type="entry name" value="WD40"/>
    <property type="match status" value="1"/>
</dbReference>
<reference evidence="6" key="1">
    <citation type="journal article" date="2011" name="Genome Res.">
        <title>Phylogeny-wide analysis of social amoeba genomes highlights ancient origins for complex intercellular communication.</title>
        <authorList>
            <person name="Heidel A.J."/>
            <person name="Lawal H.M."/>
            <person name="Felder M."/>
            <person name="Schilde C."/>
            <person name="Helps N.R."/>
            <person name="Tunggal B."/>
            <person name="Rivero F."/>
            <person name="John U."/>
            <person name="Schleicher M."/>
            <person name="Eichinger L."/>
            <person name="Platzer M."/>
            <person name="Noegel A.A."/>
            <person name="Schaap P."/>
            <person name="Gloeckner G."/>
        </authorList>
    </citation>
    <scope>NUCLEOTIDE SEQUENCE [LARGE SCALE GENOMIC DNA]</scope>
    <source>
        <strain evidence="6">SH3</strain>
    </source>
</reference>
<gene>
    <name evidence="5" type="primary">ciao1</name>
    <name evidence="5" type="ORF">DFA_02724</name>
</gene>
<dbReference type="PANTHER" id="PTHR19920:SF0">
    <property type="entry name" value="CYTOSOLIC IRON-SULFUR PROTEIN ASSEMBLY PROTEIN CIAO1-RELATED"/>
    <property type="match status" value="1"/>
</dbReference>
<dbReference type="InterPro" id="IPR028608">
    <property type="entry name" value="CIAO1/Cia1"/>
</dbReference>
<dbReference type="Pfam" id="PF00400">
    <property type="entry name" value="WD40"/>
    <property type="match status" value="7"/>
</dbReference>
<keyword evidence="6" id="KW-1185">Reference proteome</keyword>
<dbReference type="InterPro" id="IPR036322">
    <property type="entry name" value="WD40_repeat_dom_sf"/>
</dbReference>
<dbReference type="PANTHER" id="PTHR19920">
    <property type="entry name" value="WD40 PROTEIN CIAO1"/>
    <property type="match status" value="1"/>
</dbReference>
<evidence type="ECO:0000256" key="3">
    <source>
        <dbReference type="HAMAP-Rule" id="MF_03037"/>
    </source>
</evidence>